<reference evidence="7 8" key="1">
    <citation type="submission" date="2022-05" db="EMBL/GenBank/DDBJ databases">
        <authorList>
            <consortium name="Genoscope - CEA"/>
            <person name="William W."/>
        </authorList>
    </citation>
    <scope>NUCLEOTIDE SEQUENCE [LARGE SCALE GENOMIC DNA]</scope>
</reference>
<dbReference type="InterPro" id="IPR003114">
    <property type="entry name" value="Phox_assoc"/>
</dbReference>
<dbReference type="PANTHER" id="PTHR22775">
    <property type="entry name" value="SORTING NEXIN"/>
    <property type="match status" value="1"/>
</dbReference>
<comment type="similarity">
    <text evidence="1">Belongs to the sorting nexin family.</text>
</comment>
<dbReference type="InterPro" id="IPR001683">
    <property type="entry name" value="PX_dom"/>
</dbReference>
<keyword evidence="3" id="KW-0812">Transmembrane</keyword>
<dbReference type="InterPro" id="IPR037437">
    <property type="entry name" value="SNX13_PX"/>
</dbReference>
<comment type="caution">
    <text evidence="7">The sequence shown here is derived from an EMBL/GenBank/DDBJ whole genome shotgun (WGS) entry which is preliminary data.</text>
</comment>
<gene>
    <name evidence="7" type="ORF">PEVE_00021661</name>
</gene>
<feature type="domain" description="PX" evidence="5">
    <location>
        <begin position="583"/>
        <end position="703"/>
    </location>
</feature>
<dbReference type="PROSITE" id="PS50195">
    <property type="entry name" value="PX"/>
    <property type="match status" value="1"/>
</dbReference>
<dbReference type="InterPro" id="IPR013937">
    <property type="entry name" value="Sorting_nexin_C"/>
</dbReference>
<evidence type="ECO:0000259" key="5">
    <source>
        <dbReference type="PROSITE" id="PS50195"/>
    </source>
</evidence>
<dbReference type="Gene3D" id="1.10.167.10">
    <property type="entry name" value="Regulator of G-protein Signalling 4, domain 2"/>
    <property type="match status" value="1"/>
</dbReference>
<proteinExistence type="inferred from homology"/>
<feature type="domain" description="PXA" evidence="6">
    <location>
        <begin position="96"/>
        <end position="282"/>
    </location>
</feature>
<keyword evidence="3" id="KW-0472">Membrane</keyword>
<feature type="region of interest" description="Disordered" evidence="2">
    <location>
        <begin position="547"/>
        <end position="568"/>
    </location>
</feature>
<evidence type="ECO:0000259" key="6">
    <source>
        <dbReference type="PROSITE" id="PS51207"/>
    </source>
</evidence>
<dbReference type="EMBL" id="CALNXI010000029">
    <property type="protein sequence ID" value="CAH3015816.1"/>
    <property type="molecule type" value="Genomic_DNA"/>
</dbReference>
<evidence type="ECO:0008006" key="9">
    <source>
        <dbReference type="Google" id="ProtNLM"/>
    </source>
</evidence>
<name>A0ABN8LK60_9CNID</name>
<keyword evidence="8" id="KW-1185">Reference proteome</keyword>
<dbReference type="SMART" id="SM00313">
    <property type="entry name" value="PXA"/>
    <property type="match status" value="1"/>
</dbReference>
<evidence type="ECO:0000259" key="4">
    <source>
        <dbReference type="PROSITE" id="PS50132"/>
    </source>
</evidence>
<evidence type="ECO:0000256" key="3">
    <source>
        <dbReference type="SAM" id="Phobius"/>
    </source>
</evidence>
<dbReference type="PANTHER" id="PTHR22775:SF3">
    <property type="entry name" value="SORTING NEXIN-13"/>
    <property type="match status" value="1"/>
</dbReference>
<feature type="compositionally biased region" description="Acidic residues" evidence="2">
    <location>
        <begin position="547"/>
        <end position="558"/>
    </location>
</feature>
<keyword evidence="3" id="KW-1133">Transmembrane helix</keyword>
<dbReference type="Pfam" id="PF02194">
    <property type="entry name" value="PXA"/>
    <property type="match status" value="1"/>
</dbReference>
<evidence type="ECO:0000256" key="1">
    <source>
        <dbReference type="ARBA" id="ARBA00010883"/>
    </source>
</evidence>
<dbReference type="InterPro" id="IPR036305">
    <property type="entry name" value="RGS_sf"/>
</dbReference>
<dbReference type="SMART" id="SM00312">
    <property type="entry name" value="PX"/>
    <property type="match status" value="1"/>
</dbReference>
<dbReference type="SUPFAM" id="SSF48097">
    <property type="entry name" value="Regulator of G-protein signaling, RGS"/>
    <property type="match status" value="1"/>
</dbReference>
<accession>A0ABN8LK60</accession>
<feature type="transmembrane region" description="Helical" evidence="3">
    <location>
        <begin position="9"/>
        <end position="27"/>
    </location>
</feature>
<dbReference type="CDD" id="cd06873">
    <property type="entry name" value="PX_SNX13"/>
    <property type="match status" value="1"/>
</dbReference>
<dbReference type="Pfam" id="PF08628">
    <property type="entry name" value="Nexin_C"/>
    <property type="match status" value="1"/>
</dbReference>
<dbReference type="InterPro" id="IPR036871">
    <property type="entry name" value="PX_dom_sf"/>
</dbReference>
<dbReference type="Pfam" id="PF00615">
    <property type="entry name" value="RGS"/>
    <property type="match status" value="1"/>
</dbReference>
<dbReference type="PROSITE" id="PS51207">
    <property type="entry name" value="PXA"/>
    <property type="match status" value="1"/>
</dbReference>
<evidence type="ECO:0000313" key="8">
    <source>
        <dbReference type="Proteomes" id="UP001159427"/>
    </source>
</evidence>
<evidence type="ECO:0000256" key="2">
    <source>
        <dbReference type="SAM" id="MobiDB-lite"/>
    </source>
</evidence>
<dbReference type="SMART" id="SM00315">
    <property type="entry name" value="RGS"/>
    <property type="match status" value="1"/>
</dbReference>
<evidence type="ECO:0000313" key="7">
    <source>
        <dbReference type="EMBL" id="CAH3015816.1"/>
    </source>
</evidence>
<feature type="transmembrane region" description="Helical" evidence="3">
    <location>
        <begin position="33"/>
        <end position="53"/>
    </location>
</feature>
<protein>
    <recommendedName>
        <fullName evidence="9">Sorting nexin 13</fullName>
    </recommendedName>
</protein>
<dbReference type="Gene3D" id="3.30.1520.10">
    <property type="entry name" value="Phox-like domain"/>
    <property type="match status" value="1"/>
</dbReference>
<sequence>MENNQFYKACWGILVLGLFVTTFGVWWTFFISLYILLFVLGFLLVLGYWGYLMSQEMAKNAVRGNFGPVSKGLDKVIQEIQLSRKSFKMDKRLTGSSIIDEPLQEVLQLFFRDYVHEWYYTISTDEGFLYDLRQTLQRAFIAFANRSKDVEWVNFLTTRFVDDITNHLKIYRTAKQRVEKSEGDDSTSLDIETAFFQVEHEMEKDICREQICLSEGKEKDYLSDISEMLLYLLLPPEDFHNKPFRYFFREIIAICVLFPTVSMICDPDYVNQTIAWLCKDATFTREAFMTIIREGLSVVEDVDGVKDKVEIEIAKLRAHDSETSGAADVAVRQQLSSLLFVKKICEAKIRTLKFGDGELPSLPSENPEELGKLLPPNQPLPVLPLQVILDNNTALSYFIEFMNSVDGQAYLYFWLAVESYRVTAELQLSLAMERRLLVEGDTVDNEEERDAAAADLEVLRLAAQNIFDQYLSETANPRVVLSREAPRKVFKRIAQEEPSPSCFDDVQAQVYEILHEESFYGAFLKSQAYIRCLLDLEVPLEKTDDLETASTTEDDDVASIDSDFSQPEDSSLSVKLWTSNDDIRLNATVTETGSCKDTGKTYALYSINVYRASSEGTKSWTVFRRYSDFDDLHMHLKEKFGSIGSLLLPGKKTFHNLDKKFLERRRIALDSYLQSVLSTDLLGQHPGMFEIVNNFLMPGAYAREKGQFARKVGTLVAPIRQVSHAIKTVPDSLSGGVHKIFTKPGQRRDLKEDTRHLYADIELEEDDNIPLRILLLLMDEIFDLKHRNLWLRRRIVVLLRQIIETTYGDRINRKIVDYVDYATSAEQIAEYVKVFRDSFWPGGILAETSPERKKDVKVRTRVAAKTKMFGSIPEELKRFLGSEVTMEGVCRVFDTFQYSSLNKRLLYVLWEGILELLFPDNKFNDIFLKIHAKPKT</sequence>
<dbReference type="Proteomes" id="UP001159427">
    <property type="component" value="Unassembled WGS sequence"/>
</dbReference>
<feature type="domain" description="RGS" evidence="4">
    <location>
        <begin position="384"/>
        <end position="519"/>
    </location>
</feature>
<dbReference type="Pfam" id="PF00787">
    <property type="entry name" value="PX"/>
    <property type="match status" value="1"/>
</dbReference>
<dbReference type="InterPro" id="IPR044926">
    <property type="entry name" value="RGS_subdomain_2"/>
</dbReference>
<dbReference type="SUPFAM" id="SSF64268">
    <property type="entry name" value="PX domain"/>
    <property type="match status" value="1"/>
</dbReference>
<dbReference type="PROSITE" id="PS50132">
    <property type="entry name" value="RGS"/>
    <property type="match status" value="1"/>
</dbReference>
<dbReference type="InterPro" id="IPR016137">
    <property type="entry name" value="RGS"/>
</dbReference>
<organism evidence="7 8">
    <name type="scientific">Porites evermanni</name>
    <dbReference type="NCBI Taxonomy" id="104178"/>
    <lineage>
        <taxon>Eukaryota</taxon>
        <taxon>Metazoa</taxon>
        <taxon>Cnidaria</taxon>
        <taxon>Anthozoa</taxon>
        <taxon>Hexacorallia</taxon>
        <taxon>Scleractinia</taxon>
        <taxon>Fungiina</taxon>
        <taxon>Poritidae</taxon>
        <taxon>Porites</taxon>
    </lineage>
</organism>